<dbReference type="OrthoDB" id="4762866at2"/>
<reference evidence="1 2" key="1">
    <citation type="submission" date="2017-12" db="EMBL/GenBank/DDBJ databases">
        <title>Phylogenetic diversity of female urinary microbiome.</title>
        <authorList>
            <person name="Thomas-White K."/>
            <person name="Wolfe A.J."/>
        </authorList>
    </citation>
    <scope>NUCLEOTIDE SEQUENCE [LARGE SCALE GENOMIC DNA]</scope>
    <source>
        <strain evidence="1 2">UMB1298</strain>
    </source>
</reference>
<evidence type="ECO:0008006" key="3">
    <source>
        <dbReference type="Google" id="ProtNLM"/>
    </source>
</evidence>
<comment type="caution">
    <text evidence="1">The sequence shown here is derived from an EMBL/GenBank/DDBJ whole genome shotgun (WGS) entry which is preliminary data.</text>
</comment>
<accession>A0A2I1P9J5</accession>
<dbReference type="Proteomes" id="UP000234206">
    <property type="component" value="Unassembled WGS sequence"/>
</dbReference>
<dbReference type="EMBL" id="PKIZ01000015">
    <property type="protein sequence ID" value="PKZ41293.1"/>
    <property type="molecule type" value="Genomic_DNA"/>
</dbReference>
<sequence>MTAQPADSTPTSPRAALQPDTLAVGMRLPRQSSPVTCGAASLVVARRLLEGMPLPSADDLVEGQDFRTTEFATFGRTNNPWEARALRFPWPMALGTPPWGALAELRQVVHTEGLEHLRYGLRAVRTGGAEQLAGALAGTGTHEPALLYVGTRWMPRHVAVVAEDAAGRWVLYDPAAGTVVEADVDELAAGIQRVGGWPVPWAVVGPRV</sequence>
<dbReference type="RefSeq" id="WP_101849829.1">
    <property type="nucleotide sequence ID" value="NZ_PKIZ01000015.1"/>
</dbReference>
<gene>
    <name evidence="1" type="ORF">CYJ76_08350</name>
</gene>
<evidence type="ECO:0000313" key="1">
    <source>
        <dbReference type="EMBL" id="PKZ41293.1"/>
    </source>
</evidence>
<keyword evidence="2" id="KW-1185">Reference proteome</keyword>
<protein>
    <recommendedName>
        <fullName evidence="3">Peptidase C39-like domain-containing protein</fullName>
    </recommendedName>
</protein>
<proteinExistence type="predicted"/>
<name>A0A2I1P9J5_9MICO</name>
<evidence type="ECO:0000313" key="2">
    <source>
        <dbReference type="Proteomes" id="UP000234206"/>
    </source>
</evidence>
<dbReference type="AlphaFoldDB" id="A0A2I1P9J5"/>
<organism evidence="1 2">
    <name type="scientific">Kytococcus schroeteri</name>
    <dbReference type="NCBI Taxonomy" id="138300"/>
    <lineage>
        <taxon>Bacteria</taxon>
        <taxon>Bacillati</taxon>
        <taxon>Actinomycetota</taxon>
        <taxon>Actinomycetes</taxon>
        <taxon>Micrococcales</taxon>
        <taxon>Kytococcaceae</taxon>
        <taxon>Kytococcus</taxon>
    </lineage>
</organism>